<protein>
    <submittedName>
        <fullName evidence="2">Uncharacterized protein</fullName>
    </submittedName>
</protein>
<evidence type="ECO:0000313" key="3">
    <source>
        <dbReference type="Proteomes" id="UP000014062"/>
    </source>
</evidence>
<accession>A0A7U9HEK8</accession>
<dbReference type="AlphaFoldDB" id="A0A7U9HEK8"/>
<name>A0A7U9HEK8_STRLI</name>
<evidence type="ECO:0000256" key="1">
    <source>
        <dbReference type="SAM" id="MobiDB-lite"/>
    </source>
</evidence>
<feature type="region of interest" description="Disordered" evidence="1">
    <location>
        <begin position="1"/>
        <end position="52"/>
    </location>
</feature>
<dbReference type="EMBL" id="CM001889">
    <property type="protein sequence ID" value="EOY51670.1"/>
    <property type="molecule type" value="Genomic_DNA"/>
</dbReference>
<dbReference type="Proteomes" id="UP000014062">
    <property type="component" value="Chromosome"/>
</dbReference>
<reference evidence="3" key="1">
    <citation type="journal article" date="2013" name="Genome Biol. Evol.">
        <title>The genome sequence of Streptomyces lividans 66 reveals a novel tRNA-dependent peptide biosynthetic system within a metal-related genomic island.</title>
        <authorList>
            <person name="Cruz-Morales P."/>
            <person name="Vijgenboom E."/>
            <person name="Iruegas-Bocardo F."/>
            <person name="Girard G."/>
            <person name="Yanez-Guerra L.A."/>
            <person name="Ramos-Aboites H.E."/>
            <person name="Pernodet J.L."/>
            <person name="Anne J."/>
            <person name="van Wezel G.P."/>
            <person name="Barona-Gomez F."/>
        </authorList>
    </citation>
    <scope>NUCLEOTIDE SEQUENCE [LARGE SCALE GENOMIC DNA]</scope>
    <source>
        <strain evidence="3">1326</strain>
    </source>
</reference>
<organism evidence="2 3">
    <name type="scientific">Streptomyces lividans 1326</name>
    <dbReference type="NCBI Taxonomy" id="1200984"/>
    <lineage>
        <taxon>Bacteria</taxon>
        <taxon>Bacillati</taxon>
        <taxon>Actinomycetota</taxon>
        <taxon>Actinomycetes</taxon>
        <taxon>Kitasatosporales</taxon>
        <taxon>Streptomycetaceae</taxon>
        <taxon>Streptomyces</taxon>
    </lineage>
</organism>
<sequence>MGGSGTIGAHRRPLSCQDDVPTGAHPGVQHPGAVGGPRVEDGVRPHDLPEQW</sequence>
<feature type="compositionally biased region" description="Basic and acidic residues" evidence="1">
    <location>
        <begin position="38"/>
        <end position="52"/>
    </location>
</feature>
<proteinExistence type="predicted"/>
<gene>
    <name evidence="2" type="ORF">SLI_6965</name>
</gene>
<evidence type="ECO:0000313" key="2">
    <source>
        <dbReference type="EMBL" id="EOY51670.1"/>
    </source>
</evidence>